<accession>A0A7W3YFK4</accession>
<reference evidence="2 3" key="1">
    <citation type="submission" date="2020-07" db="EMBL/GenBank/DDBJ databases">
        <authorList>
            <person name="Xu S."/>
            <person name="Li A."/>
        </authorList>
    </citation>
    <scope>NUCLEOTIDE SEQUENCE [LARGE SCALE GENOMIC DNA]</scope>
    <source>
        <strain evidence="2 3">SG-8</strain>
    </source>
</reference>
<dbReference type="AlphaFoldDB" id="A0A7W3YFK4"/>
<feature type="signal peptide" evidence="1">
    <location>
        <begin position="1"/>
        <end position="20"/>
    </location>
</feature>
<name>A0A7W3YFK4_9GAMM</name>
<feature type="chain" id="PRO_5031333194" evidence="1">
    <location>
        <begin position="21"/>
        <end position="147"/>
    </location>
</feature>
<dbReference type="EMBL" id="JACHTE010000011">
    <property type="protein sequence ID" value="MBB1089598.1"/>
    <property type="molecule type" value="Genomic_DNA"/>
</dbReference>
<comment type="caution">
    <text evidence="2">The sequence shown here is derived from an EMBL/GenBank/DDBJ whole genome shotgun (WGS) entry which is preliminary data.</text>
</comment>
<sequence>MKRLCIALTAAGTLLAPVHAADSDRGERLFAEYQTRERAFDPDAADLYCDTALIRNVRTYPDGQQRTLELPASQYKGLIRQAMPLAKARGDGNTYSDIAYAPEGDGVRVTASRYSLLKHYSSPISILIGDCGAGEWGILEELSESRP</sequence>
<evidence type="ECO:0000313" key="3">
    <source>
        <dbReference type="Proteomes" id="UP000552587"/>
    </source>
</evidence>
<dbReference type="RefSeq" id="WP_182670565.1">
    <property type="nucleotide sequence ID" value="NZ_JACHTE010000011.1"/>
</dbReference>
<keyword evidence="1" id="KW-0732">Signal</keyword>
<evidence type="ECO:0000313" key="2">
    <source>
        <dbReference type="EMBL" id="MBB1089598.1"/>
    </source>
</evidence>
<dbReference type="Proteomes" id="UP000552587">
    <property type="component" value="Unassembled WGS sequence"/>
</dbReference>
<gene>
    <name evidence="2" type="ORF">H4F99_14025</name>
</gene>
<keyword evidence="3" id="KW-1185">Reference proteome</keyword>
<evidence type="ECO:0000256" key="1">
    <source>
        <dbReference type="SAM" id="SignalP"/>
    </source>
</evidence>
<protein>
    <submittedName>
        <fullName evidence="2">Uncharacterized protein</fullName>
    </submittedName>
</protein>
<proteinExistence type="predicted"/>
<organism evidence="2 3">
    <name type="scientific">Marilutibacter penaei</name>
    <dbReference type="NCBI Taxonomy" id="2759900"/>
    <lineage>
        <taxon>Bacteria</taxon>
        <taxon>Pseudomonadati</taxon>
        <taxon>Pseudomonadota</taxon>
        <taxon>Gammaproteobacteria</taxon>
        <taxon>Lysobacterales</taxon>
        <taxon>Lysobacteraceae</taxon>
        <taxon>Marilutibacter</taxon>
    </lineage>
</organism>